<gene>
    <name evidence="4" type="ORF">PGLA1383_LOCUS2050</name>
</gene>
<name>A0A813D443_POLGL</name>
<dbReference type="InterPro" id="IPR000757">
    <property type="entry name" value="Beta-glucanase-like"/>
</dbReference>
<dbReference type="Pfam" id="PF26113">
    <property type="entry name" value="GH16_XgeA"/>
    <property type="match status" value="1"/>
</dbReference>
<dbReference type="InterPro" id="IPR013320">
    <property type="entry name" value="ConA-like_dom_sf"/>
</dbReference>
<dbReference type="PANTHER" id="PTHR10963">
    <property type="entry name" value="GLYCOSYL HYDROLASE-RELATED"/>
    <property type="match status" value="1"/>
</dbReference>
<organism evidence="4 5">
    <name type="scientific">Polarella glacialis</name>
    <name type="common">Dinoflagellate</name>
    <dbReference type="NCBI Taxonomy" id="89957"/>
    <lineage>
        <taxon>Eukaryota</taxon>
        <taxon>Sar</taxon>
        <taxon>Alveolata</taxon>
        <taxon>Dinophyceae</taxon>
        <taxon>Suessiales</taxon>
        <taxon>Suessiaceae</taxon>
        <taxon>Polarella</taxon>
    </lineage>
</organism>
<reference evidence="4" key="1">
    <citation type="submission" date="2021-02" db="EMBL/GenBank/DDBJ databases">
        <authorList>
            <person name="Dougan E. K."/>
            <person name="Rhodes N."/>
            <person name="Thang M."/>
            <person name="Chan C."/>
        </authorList>
    </citation>
    <scope>NUCLEOTIDE SEQUENCE</scope>
</reference>
<feature type="chain" id="PRO_5032940023" description="GH16 domain-containing protein" evidence="2">
    <location>
        <begin position="31"/>
        <end position="475"/>
    </location>
</feature>
<protein>
    <recommendedName>
        <fullName evidence="3">GH16 domain-containing protein</fullName>
    </recommendedName>
</protein>
<dbReference type="PANTHER" id="PTHR10963:SF24">
    <property type="entry name" value="GLYCOSIDASE C21B10.07-RELATED"/>
    <property type="match status" value="1"/>
</dbReference>
<dbReference type="PROSITE" id="PS51762">
    <property type="entry name" value="GH16_2"/>
    <property type="match status" value="1"/>
</dbReference>
<keyword evidence="2" id="KW-0732">Signal</keyword>
<comment type="caution">
    <text evidence="4">The sequence shown here is derived from an EMBL/GenBank/DDBJ whole genome shotgun (WGS) entry which is preliminary data.</text>
</comment>
<evidence type="ECO:0000313" key="4">
    <source>
        <dbReference type="EMBL" id="CAE8583062.1"/>
    </source>
</evidence>
<proteinExistence type="predicted"/>
<feature type="region of interest" description="Disordered" evidence="1">
    <location>
        <begin position="34"/>
        <end position="123"/>
    </location>
</feature>
<dbReference type="OrthoDB" id="412940at2759"/>
<accession>A0A813D443</accession>
<dbReference type="GO" id="GO:0009251">
    <property type="term" value="P:glucan catabolic process"/>
    <property type="evidence" value="ECO:0007669"/>
    <property type="project" value="TreeGrafter"/>
</dbReference>
<evidence type="ECO:0000256" key="2">
    <source>
        <dbReference type="SAM" id="SignalP"/>
    </source>
</evidence>
<dbReference type="Gene3D" id="2.60.120.200">
    <property type="match status" value="1"/>
</dbReference>
<evidence type="ECO:0000313" key="5">
    <source>
        <dbReference type="Proteomes" id="UP000654075"/>
    </source>
</evidence>
<keyword evidence="5" id="KW-1185">Reference proteome</keyword>
<dbReference type="AlphaFoldDB" id="A0A813D443"/>
<evidence type="ECO:0000259" key="3">
    <source>
        <dbReference type="PROSITE" id="PS51762"/>
    </source>
</evidence>
<dbReference type="InterPro" id="IPR050546">
    <property type="entry name" value="Glycosyl_Hydrlase_16"/>
</dbReference>
<feature type="domain" description="GH16" evidence="3">
    <location>
        <begin position="108"/>
        <end position="354"/>
    </location>
</feature>
<evidence type="ECO:0000256" key="1">
    <source>
        <dbReference type="SAM" id="MobiDB-lite"/>
    </source>
</evidence>
<dbReference type="EMBL" id="CAJNNV010000591">
    <property type="protein sequence ID" value="CAE8583062.1"/>
    <property type="molecule type" value="Genomic_DNA"/>
</dbReference>
<sequence>MASRMSRGFARHVAWPIFVRVSWLVAGSTTMENTTGVTLRSSGGRRAALAGTRETPEAPTAPLGPYAPPAPPWPPTPPIEPPQPPAPPGLPPLPPAPPPPPPPPPGPPPAPPPPPPPSGYQLDHVAQGRSFFNSFDFLTTEENHGSAEYVNSHEQATRENVAQAFDSHVVLRTGSRSRRNRYKRFSFKIATKQSWTYFLAAVRFSHLPWGCGVWPAFFTLSPTIPWPEGGELDILEYVNDFGAKSSFHTSRPCTLNPAEVNKYRQLPDANEMGLNCTTHYCSTCKSIGCAPNAVPLQNGEQLSRRPGVIAMERTESFIKIFNIPEGELPADLNSDSPRPDTWDRWIVSYFPFAASEKTRPGSCPEPEKVMGAQRLFLNIGFCGDWASKVWGISWSCAGRHGPAYPGQCRAVDPLKEYKPDEDCCTQFIWDERGQYGADSYLQSRAFWNISWMKVYRHAGSAQSGGEEVLDTDNGI</sequence>
<dbReference type="Proteomes" id="UP000654075">
    <property type="component" value="Unassembled WGS sequence"/>
</dbReference>
<dbReference type="GO" id="GO:0004553">
    <property type="term" value="F:hydrolase activity, hydrolyzing O-glycosyl compounds"/>
    <property type="evidence" value="ECO:0007669"/>
    <property type="project" value="InterPro"/>
</dbReference>
<dbReference type="SUPFAM" id="SSF49899">
    <property type="entry name" value="Concanavalin A-like lectins/glucanases"/>
    <property type="match status" value="1"/>
</dbReference>
<feature type="signal peptide" evidence="2">
    <location>
        <begin position="1"/>
        <end position="30"/>
    </location>
</feature>
<feature type="compositionally biased region" description="Pro residues" evidence="1">
    <location>
        <begin position="65"/>
        <end position="118"/>
    </location>
</feature>